<feature type="chain" id="PRO_5046457108" description="Lipoprotein" evidence="2">
    <location>
        <begin position="29"/>
        <end position="157"/>
    </location>
</feature>
<gene>
    <name evidence="3" type="ORF">GCM10009839_56270</name>
</gene>
<sequence length="157" mass="15350">MTVRRSILATTAAGGLCLLLLAGCRSDASQSGSAPGPSPTDASGSVSSAVSRAQSAATSALSEISDGVTADGDVTAGAASVDADGHGTAQLTVKNTTGDVHDYTISVIFDGSDGGLADVVVVNVSKVAAHGESHATARSTRKLSGTLTVKVSAAVRH</sequence>
<name>A0ABP5GIT4_9ACTN</name>
<evidence type="ECO:0000313" key="3">
    <source>
        <dbReference type="EMBL" id="GAA2045122.1"/>
    </source>
</evidence>
<dbReference type="PROSITE" id="PS51257">
    <property type="entry name" value="PROKAR_LIPOPROTEIN"/>
    <property type="match status" value="1"/>
</dbReference>
<proteinExistence type="predicted"/>
<feature type="region of interest" description="Disordered" evidence="1">
    <location>
        <begin position="29"/>
        <end position="49"/>
    </location>
</feature>
<protein>
    <recommendedName>
        <fullName evidence="5">Lipoprotein</fullName>
    </recommendedName>
</protein>
<evidence type="ECO:0000313" key="4">
    <source>
        <dbReference type="Proteomes" id="UP001500751"/>
    </source>
</evidence>
<keyword evidence="4" id="KW-1185">Reference proteome</keyword>
<evidence type="ECO:0000256" key="1">
    <source>
        <dbReference type="SAM" id="MobiDB-lite"/>
    </source>
</evidence>
<organism evidence="3 4">
    <name type="scientific">Catenulispora yoronensis</name>
    <dbReference type="NCBI Taxonomy" id="450799"/>
    <lineage>
        <taxon>Bacteria</taxon>
        <taxon>Bacillati</taxon>
        <taxon>Actinomycetota</taxon>
        <taxon>Actinomycetes</taxon>
        <taxon>Catenulisporales</taxon>
        <taxon>Catenulisporaceae</taxon>
        <taxon>Catenulispora</taxon>
    </lineage>
</organism>
<comment type="caution">
    <text evidence="3">The sequence shown here is derived from an EMBL/GenBank/DDBJ whole genome shotgun (WGS) entry which is preliminary data.</text>
</comment>
<feature type="signal peptide" evidence="2">
    <location>
        <begin position="1"/>
        <end position="28"/>
    </location>
</feature>
<evidence type="ECO:0000256" key="2">
    <source>
        <dbReference type="SAM" id="SignalP"/>
    </source>
</evidence>
<keyword evidence="2" id="KW-0732">Signal</keyword>
<accession>A0ABP5GIT4</accession>
<reference evidence="4" key="1">
    <citation type="journal article" date="2019" name="Int. J. Syst. Evol. Microbiol.">
        <title>The Global Catalogue of Microorganisms (GCM) 10K type strain sequencing project: providing services to taxonomists for standard genome sequencing and annotation.</title>
        <authorList>
            <consortium name="The Broad Institute Genomics Platform"/>
            <consortium name="The Broad Institute Genome Sequencing Center for Infectious Disease"/>
            <person name="Wu L."/>
            <person name="Ma J."/>
        </authorList>
    </citation>
    <scope>NUCLEOTIDE SEQUENCE [LARGE SCALE GENOMIC DNA]</scope>
    <source>
        <strain evidence="4">JCM 16014</strain>
    </source>
</reference>
<dbReference type="RefSeq" id="WP_344668676.1">
    <property type="nucleotide sequence ID" value="NZ_BAAAQN010000038.1"/>
</dbReference>
<dbReference type="Proteomes" id="UP001500751">
    <property type="component" value="Unassembled WGS sequence"/>
</dbReference>
<evidence type="ECO:0008006" key="5">
    <source>
        <dbReference type="Google" id="ProtNLM"/>
    </source>
</evidence>
<dbReference type="EMBL" id="BAAAQN010000038">
    <property type="protein sequence ID" value="GAA2045122.1"/>
    <property type="molecule type" value="Genomic_DNA"/>
</dbReference>